<sequence>MSEESQDPLNEEEARIHPRILLLDEFGGEIISKQKYFKSLYHYREEVDDIGIEEWPFQHKSFGPTEEGLSKILKTYDDCGLVVVEKTDEYYVYKQTEKGSRFAEGLRRGLRMLRKDYTKEREKSLELVAKLDKDRSGSEIADDIDIQKKKSEPFGIDQ</sequence>
<reference evidence="1 2" key="1">
    <citation type="submission" date="2020-07" db="EMBL/GenBank/DDBJ databases">
        <title>Halosimplex pelagicum sp. nov. and Halosimplex rubrum sp. nov., isolated from salted brown alga Laminaria, and emended description of the genus Halosimplex.</title>
        <authorList>
            <person name="Cui H."/>
        </authorList>
    </citation>
    <scope>NUCLEOTIDE SEQUENCE [LARGE SCALE GENOMIC DNA]</scope>
    <source>
        <strain evidence="1 2">R27</strain>
    </source>
</reference>
<accession>A0A7D5TP73</accession>
<dbReference type="EMBL" id="CP058910">
    <property type="protein sequence ID" value="QLH79512.1"/>
    <property type="molecule type" value="Genomic_DNA"/>
</dbReference>
<evidence type="ECO:0000313" key="1">
    <source>
        <dbReference type="EMBL" id="QLH79512.1"/>
    </source>
</evidence>
<organism evidence="1 2">
    <name type="scientific">Halosimplex rubrum</name>
    <dbReference type="NCBI Taxonomy" id="869889"/>
    <lineage>
        <taxon>Archaea</taxon>
        <taxon>Methanobacteriati</taxon>
        <taxon>Methanobacteriota</taxon>
        <taxon>Stenosarchaea group</taxon>
        <taxon>Halobacteria</taxon>
        <taxon>Halobacteriales</taxon>
        <taxon>Haloarculaceae</taxon>
        <taxon>Halosimplex</taxon>
    </lineage>
</organism>
<name>A0A7D5TP73_9EURY</name>
<dbReference type="GeneID" id="56080277"/>
<proteinExistence type="predicted"/>
<dbReference type="KEGG" id="hrr:HZS55_20400"/>
<dbReference type="Proteomes" id="UP000509667">
    <property type="component" value="Chromosome"/>
</dbReference>
<protein>
    <submittedName>
        <fullName evidence="1">Uncharacterized protein</fullName>
    </submittedName>
</protein>
<keyword evidence="2" id="KW-1185">Reference proteome</keyword>
<evidence type="ECO:0000313" key="2">
    <source>
        <dbReference type="Proteomes" id="UP000509667"/>
    </source>
</evidence>
<dbReference type="AlphaFoldDB" id="A0A7D5TP73"/>
<gene>
    <name evidence="1" type="ORF">HZS55_20400</name>
</gene>
<dbReference type="OrthoDB" id="324335at2157"/>
<dbReference type="RefSeq" id="WP_179909378.1">
    <property type="nucleotide sequence ID" value="NZ_CP058910.1"/>
</dbReference>